<keyword evidence="1" id="KW-0808">Transferase</keyword>
<evidence type="ECO:0000256" key="4">
    <source>
        <dbReference type="SAM" id="MobiDB-lite"/>
    </source>
</evidence>
<reference evidence="9" key="1">
    <citation type="submission" date="2016-09" db="EMBL/GenBank/DDBJ databases">
        <authorList>
            <person name="Lysoe E."/>
        </authorList>
    </citation>
    <scope>NUCLEOTIDE SEQUENCE [LARGE SCALE GENOMIC DNA]</scope>
    <source>
        <strain evidence="9">LJ96T</strain>
    </source>
</reference>
<keyword evidence="9" id="KW-1185">Reference proteome</keyword>
<gene>
    <name evidence="8" type="ORF">BJI69_11855</name>
</gene>
<dbReference type="RefSeq" id="WP_071924942.1">
    <property type="nucleotide sequence ID" value="NZ_CP017480.1"/>
</dbReference>
<keyword evidence="3" id="KW-0902">Two-component regulatory system</keyword>
<dbReference type="EMBL" id="CP017480">
    <property type="protein sequence ID" value="APG04522.1"/>
    <property type="molecule type" value="Genomic_DNA"/>
</dbReference>
<evidence type="ECO:0000313" key="8">
    <source>
        <dbReference type="EMBL" id="APG04522.1"/>
    </source>
</evidence>
<name>A0A1L3EU12_9GAMM</name>
<dbReference type="PANTHER" id="PTHR24421">
    <property type="entry name" value="NITRATE/NITRITE SENSOR PROTEIN NARX-RELATED"/>
    <property type="match status" value="1"/>
</dbReference>
<dbReference type="Pfam" id="PF07730">
    <property type="entry name" value="HisKA_3"/>
    <property type="match status" value="1"/>
</dbReference>
<dbReference type="AlphaFoldDB" id="A0A1L3EU12"/>
<dbReference type="Gene3D" id="1.20.5.1930">
    <property type="match status" value="1"/>
</dbReference>
<evidence type="ECO:0000259" key="6">
    <source>
        <dbReference type="Pfam" id="PF02518"/>
    </source>
</evidence>
<keyword evidence="5" id="KW-1133">Transmembrane helix</keyword>
<dbReference type="OrthoDB" id="9797605at2"/>
<evidence type="ECO:0000256" key="3">
    <source>
        <dbReference type="ARBA" id="ARBA00023012"/>
    </source>
</evidence>
<dbReference type="KEGG" id="lrz:BJI69_11855"/>
<keyword evidence="5" id="KW-0812">Transmembrane</keyword>
<dbReference type="InterPro" id="IPR036890">
    <property type="entry name" value="HATPase_C_sf"/>
</dbReference>
<keyword evidence="2 8" id="KW-0418">Kinase</keyword>
<feature type="region of interest" description="Disordered" evidence="4">
    <location>
        <begin position="398"/>
        <end position="422"/>
    </location>
</feature>
<dbReference type="InterPro" id="IPR011712">
    <property type="entry name" value="Sig_transdc_His_kin_sub3_dim/P"/>
</dbReference>
<feature type="transmembrane region" description="Helical" evidence="5">
    <location>
        <begin position="135"/>
        <end position="163"/>
    </location>
</feature>
<evidence type="ECO:0000256" key="2">
    <source>
        <dbReference type="ARBA" id="ARBA00022777"/>
    </source>
</evidence>
<dbReference type="GO" id="GO:0000155">
    <property type="term" value="F:phosphorelay sensor kinase activity"/>
    <property type="evidence" value="ECO:0007669"/>
    <property type="project" value="InterPro"/>
</dbReference>
<feature type="transmembrane region" description="Helical" evidence="5">
    <location>
        <begin position="12"/>
        <end position="30"/>
    </location>
</feature>
<proteinExistence type="predicted"/>
<dbReference type="InterPro" id="IPR003594">
    <property type="entry name" value="HATPase_dom"/>
</dbReference>
<feature type="domain" description="Histidine kinase/HSP90-like ATPase" evidence="6">
    <location>
        <begin position="296"/>
        <end position="384"/>
    </location>
</feature>
<evidence type="ECO:0000256" key="1">
    <source>
        <dbReference type="ARBA" id="ARBA00022679"/>
    </source>
</evidence>
<dbReference type="CDD" id="cd16917">
    <property type="entry name" value="HATPase_UhpB-NarQ-NarX-like"/>
    <property type="match status" value="1"/>
</dbReference>
<sequence>MSKVQFNNVRLLKYATYFVFLCVGLPLSMQRVGGGPGTIGDMALLGWTGSYLVFGLVYWLLTRNLGLRVDGFTRIAVLLILTGTALAVGVFSKSGVAALLLIIVATVVPWLVTLPIGIAWMVLAHLLLIPVFLEIPFTLIASTMQACLYFGFSALVFIASMVASQQADEREELRQLNSELRATRALLAESTRIAERMRIARDLHDLVGHHLTALSLNLEVASHLTNDTAREHVLKAQRTAKQLLADVREVVSELRQDDAIDLTQAVRSLIEGVPGLQVALSVPPRFGVEDPRRAQMLLRCVQEILTNTVRHAHARNLWLTFRHTGPDELCLEARDDGRGDGSGAVRPGNGLNGMRERLAEFGGTVTFRTGAEGGFALIARLPLGEEPTLAHAPARPALEQGLVDDPDLTPRATIPLPSEGHS</sequence>
<dbReference type="SUPFAM" id="SSF55874">
    <property type="entry name" value="ATPase domain of HSP90 chaperone/DNA topoisomerase II/histidine kinase"/>
    <property type="match status" value="1"/>
</dbReference>
<dbReference type="InterPro" id="IPR050482">
    <property type="entry name" value="Sensor_HK_TwoCompSys"/>
</dbReference>
<feature type="transmembrane region" description="Helical" evidence="5">
    <location>
        <begin position="73"/>
        <end position="91"/>
    </location>
</feature>
<dbReference type="Proteomes" id="UP000182987">
    <property type="component" value="Chromosome"/>
</dbReference>
<dbReference type="Gene3D" id="3.30.565.10">
    <property type="entry name" value="Histidine kinase-like ATPase, C-terminal domain"/>
    <property type="match status" value="1"/>
</dbReference>
<evidence type="ECO:0000259" key="7">
    <source>
        <dbReference type="Pfam" id="PF07730"/>
    </source>
</evidence>
<accession>A0A1L3EU12</accession>
<feature type="transmembrane region" description="Helical" evidence="5">
    <location>
        <begin position="42"/>
        <end position="61"/>
    </location>
</feature>
<dbReference type="GO" id="GO:0016020">
    <property type="term" value="C:membrane"/>
    <property type="evidence" value="ECO:0007669"/>
    <property type="project" value="InterPro"/>
</dbReference>
<organism evidence="8 9">
    <name type="scientific">Luteibacter rhizovicinus DSM 16549</name>
    <dbReference type="NCBI Taxonomy" id="1440763"/>
    <lineage>
        <taxon>Bacteria</taxon>
        <taxon>Pseudomonadati</taxon>
        <taxon>Pseudomonadota</taxon>
        <taxon>Gammaproteobacteria</taxon>
        <taxon>Lysobacterales</taxon>
        <taxon>Rhodanobacteraceae</taxon>
        <taxon>Luteibacter</taxon>
    </lineage>
</organism>
<dbReference type="Pfam" id="PF02518">
    <property type="entry name" value="HATPase_c"/>
    <property type="match status" value="1"/>
</dbReference>
<evidence type="ECO:0000313" key="9">
    <source>
        <dbReference type="Proteomes" id="UP000182987"/>
    </source>
</evidence>
<dbReference type="PANTHER" id="PTHR24421:SF59">
    <property type="entry name" value="OXYGEN SENSOR HISTIDINE KINASE NREB"/>
    <property type="match status" value="1"/>
</dbReference>
<dbReference type="STRING" id="1440763.BJI69_11855"/>
<dbReference type="GO" id="GO:0046983">
    <property type="term" value="F:protein dimerization activity"/>
    <property type="evidence" value="ECO:0007669"/>
    <property type="project" value="InterPro"/>
</dbReference>
<evidence type="ECO:0000256" key="5">
    <source>
        <dbReference type="SAM" id="Phobius"/>
    </source>
</evidence>
<protein>
    <submittedName>
        <fullName evidence="8">Two-component sensor histidine kinase</fullName>
    </submittedName>
</protein>
<keyword evidence="5" id="KW-0472">Membrane</keyword>
<feature type="domain" description="Signal transduction histidine kinase subgroup 3 dimerisation and phosphoacceptor" evidence="7">
    <location>
        <begin position="195"/>
        <end position="258"/>
    </location>
</feature>